<evidence type="ECO:0000313" key="10">
    <source>
        <dbReference type="EMBL" id="AHZ34012.1"/>
    </source>
</evidence>
<dbReference type="PROSITE" id="PS51445">
    <property type="entry name" value="PBS_LINKER"/>
    <property type="match status" value="1"/>
</dbReference>
<organism evidence="10">
    <name type="scientific">uncultured Synechococcus sp</name>
    <dbReference type="NCBI Taxonomy" id="154535"/>
    <lineage>
        <taxon>Bacteria</taxon>
        <taxon>Bacillati</taxon>
        <taxon>Cyanobacteriota</taxon>
        <taxon>Cyanophyceae</taxon>
        <taxon>Synechococcales</taxon>
        <taxon>Synechococcaceae</taxon>
        <taxon>Synechococcus</taxon>
        <taxon>environmental samples</taxon>
    </lineage>
</organism>
<dbReference type="Gene3D" id="1.10.3130.20">
    <property type="entry name" value="Phycobilisome linker domain"/>
    <property type="match status" value="1"/>
</dbReference>
<keyword evidence="4 7" id="KW-0605">Phycobilisome</keyword>
<keyword evidence="3" id="KW-0042">Antenna complex</keyword>
<dbReference type="PANTHER" id="PTHR34011:SF6">
    <property type="entry name" value="PHYCOBILIPROTEIN APCE"/>
    <property type="match status" value="1"/>
</dbReference>
<dbReference type="InterPro" id="IPR001297">
    <property type="entry name" value="PBS_linker_dom"/>
</dbReference>
<dbReference type="EMBL" id="KF846550">
    <property type="protein sequence ID" value="AHZ34012.1"/>
    <property type="molecule type" value="Genomic_DNA"/>
</dbReference>
<dbReference type="InterPro" id="IPR016470">
    <property type="entry name" value="Phycobilisome"/>
</dbReference>
<evidence type="ECO:0000256" key="3">
    <source>
        <dbReference type="ARBA" id="ARBA00022549"/>
    </source>
</evidence>
<dbReference type="GO" id="GO:0030089">
    <property type="term" value="C:phycobilisome"/>
    <property type="evidence" value="ECO:0007669"/>
    <property type="project" value="UniProtKB-UniRule"/>
</dbReference>
<protein>
    <submittedName>
        <fullName evidence="10">Rod linker polypeptide (Lr), C-phycoerythrin II-associated protein</fullName>
    </submittedName>
</protein>
<feature type="compositionally biased region" description="Polar residues" evidence="8">
    <location>
        <begin position="243"/>
        <end position="259"/>
    </location>
</feature>
<evidence type="ECO:0000256" key="5">
    <source>
        <dbReference type="ARBA" id="ARBA00023078"/>
    </source>
</evidence>
<evidence type="ECO:0000256" key="4">
    <source>
        <dbReference type="ARBA" id="ARBA00022738"/>
    </source>
</evidence>
<keyword evidence="2" id="KW-0602">Photosynthesis</keyword>
<dbReference type="InterPro" id="IPR038255">
    <property type="entry name" value="PBS_linker_sf"/>
</dbReference>
<reference evidence="10" key="1">
    <citation type="journal article" date="2014" name="FEMS Microbiol. Ecol.">
        <title>Development of a targeted metagenomic approach to study a genomic region involved in light harvesting in marine Synechococcus.</title>
        <authorList>
            <person name="Humily F."/>
            <person name="Farrant G.K."/>
            <person name="Marie D."/>
            <person name="Perennou M."/>
            <person name="Mazard S."/>
            <person name="Labadie K."/>
            <person name="Aury J.-M."/>
            <person name="Wincker P."/>
            <person name="Nicolas Segui A."/>
            <person name="Scanlan D.J."/>
            <person name="Garczarek L."/>
        </authorList>
    </citation>
    <scope>NUCLEOTIDE SEQUENCE</scope>
</reference>
<dbReference type="PANTHER" id="PTHR34011">
    <property type="entry name" value="PHYCOBILISOME 32.1 KDA LINKER POLYPEPTIDE, PHYCOCYANIN-ASSOCIATED, ROD 2-RELATED"/>
    <property type="match status" value="1"/>
</dbReference>
<sequence length="284" mass="31221">MVAIKPTRDFTNNARTSFTATNKKSKQTVALTVEKFKENQCKSMGIGIGPRHHGECPFGVTAEEYASTGNNALETAISSAYKQVFGNANPTDSQRCKEHESALRDGRITVKEFVTGLAKSEFYKQNYYHKVSPIRGVEHNFKHLLGRPPINQSEIGNSIRLIADQGYDVFINKLTSSGEYLEVFGTDTVPYDRAWKSEAGFYCSTFVNMCSVSTGNAGSDKIVGGRSQLVMALAKARELSTSSGSFDVSGFSYSKTQPDTPAGRLQKNPQAKNNKTIINSQKQR</sequence>
<name>A0A024CHU5_9SYNE</name>
<feature type="region of interest" description="Disordered" evidence="8">
    <location>
        <begin position="243"/>
        <end position="284"/>
    </location>
</feature>
<evidence type="ECO:0000259" key="9">
    <source>
        <dbReference type="PROSITE" id="PS51445"/>
    </source>
</evidence>
<accession>A0A024CHU5</accession>
<feature type="compositionally biased region" description="Polar residues" evidence="8">
    <location>
        <begin position="267"/>
        <end position="284"/>
    </location>
</feature>
<feature type="domain" description="PBS-linker" evidence="9">
    <location>
        <begin position="42"/>
        <end position="221"/>
    </location>
</feature>
<evidence type="ECO:0000256" key="8">
    <source>
        <dbReference type="SAM" id="MobiDB-lite"/>
    </source>
</evidence>
<dbReference type="Pfam" id="PF00427">
    <property type="entry name" value="PBS_linker_poly"/>
    <property type="match status" value="1"/>
</dbReference>
<evidence type="ECO:0000256" key="7">
    <source>
        <dbReference type="PROSITE-ProRule" id="PRU00775"/>
    </source>
</evidence>
<dbReference type="GO" id="GO:0031676">
    <property type="term" value="C:plasma membrane-derived thylakoid membrane"/>
    <property type="evidence" value="ECO:0007669"/>
    <property type="project" value="UniProtKB-SubCell"/>
</dbReference>
<comment type="subcellular location">
    <subcellularLocation>
        <location evidence="1">Cellular thylakoid membrane</location>
        <topology evidence="1">Peripheral membrane protein</topology>
        <orientation evidence="1">Cytoplasmic side</orientation>
    </subcellularLocation>
</comment>
<gene>
    <name evidence="10" type="primary">mpeE</name>
</gene>
<comment type="similarity">
    <text evidence="7">Belongs to the phycobilisome linker protein family.</text>
</comment>
<dbReference type="GO" id="GO:0015979">
    <property type="term" value="P:photosynthesis"/>
    <property type="evidence" value="ECO:0007669"/>
    <property type="project" value="UniProtKB-KW"/>
</dbReference>
<dbReference type="PIRSF" id="PIRSF005898">
    <property type="entry name" value="Phycobilisome_CpeC/CpcI"/>
    <property type="match status" value="1"/>
</dbReference>
<keyword evidence="6" id="KW-0472">Membrane</keyword>
<evidence type="ECO:0000256" key="2">
    <source>
        <dbReference type="ARBA" id="ARBA00022531"/>
    </source>
</evidence>
<evidence type="ECO:0000256" key="1">
    <source>
        <dbReference type="ARBA" id="ARBA00004445"/>
    </source>
</evidence>
<dbReference type="AlphaFoldDB" id="A0A024CHU5"/>
<keyword evidence="5" id="KW-0793">Thylakoid</keyword>
<evidence type="ECO:0000256" key="6">
    <source>
        <dbReference type="ARBA" id="ARBA00023136"/>
    </source>
</evidence>
<proteinExistence type="inferred from homology"/>